<dbReference type="EC" id="2.4.2.-" evidence="4"/>
<dbReference type="OrthoDB" id="6133115at2759"/>
<evidence type="ECO:0000313" key="9">
    <source>
        <dbReference type="Proteomes" id="UP000829720"/>
    </source>
</evidence>
<evidence type="ECO:0000256" key="4">
    <source>
        <dbReference type="RuleBase" id="RU362114"/>
    </source>
</evidence>
<feature type="domain" description="PARP catalytic" evidence="7">
    <location>
        <begin position="382"/>
        <end position="591"/>
    </location>
</feature>
<dbReference type="GO" id="GO:1990404">
    <property type="term" value="F:NAD+-protein mono-ADP-ribosyltransferase activity"/>
    <property type="evidence" value="ECO:0007669"/>
    <property type="project" value="TreeGrafter"/>
</dbReference>
<dbReference type="Gene3D" id="3.30.720.50">
    <property type="match status" value="1"/>
</dbReference>
<dbReference type="Proteomes" id="UP000829720">
    <property type="component" value="Unassembled WGS sequence"/>
</dbReference>
<keyword evidence="4" id="KW-0328">Glycosyltransferase</keyword>
<dbReference type="InterPro" id="IPR037197">
    <property type="entry name" value="WWE_dom_sf"/>
</dbReference>
<feature type="domain" description="WWE" evidence="6">
    <location>
        <begin position="262"/>
        <end position="339"/>
    </location>
</feature>
<name>A0A8T3CWX1_9TELE</name>
<dbReference type="SUPFAM" id="SSF56399">
    <property type="entry name" value="ADP-ribosylation"/>
    <property type="match status" value="1"/>
</dbReference>
<dbReference type="SUPFAM" id="SSF117839">
    <property type="entry name" value="WWE domain"/>
    <property type="match status" value="1"/>
</dbReference>
<dbReference type="InterPro" id="IPR004170">
    <property type="entry name" value="WWE_dom"/>
</dbReference>
<feature type="region of interest" description="Disordered" evidence="5">
    <location>
        <begin position="1"/>
        <end position="30"/>
    </location>
</feature>
<evidence type="ECO:0000256" key="1">
    <source>
        <dbReference type="ARBA" id="ARBA00004123"/>
    </source>
</evidence>
<keyword evidence="4" id="KW-0808">Transferase</keyword>
<keyword evidence="4" id="KW-0520">NAD</keyword>
<keyword evidence="9" id="KW-1185">Reference proteome</keyword>
<comment type="similarity">
    <text evidence="3">Belongs to the ARTD/PARP family.</text>
</comment>
<dbReference type="Pfam" id="PF02825">
    <property type="entry name" value="WWE"/>
    <property type="match status" value="1"/>
</dbReference>
<accession>A0A8T3CWX1</accession>
<dbReference type="CDD" id="cd01439">
    <property type="entry name" value="TCCD_inducible_PARP_like"/>
    <property type="match status" value="1"/>
</dbReference>
<proteinExistence type="inferred from homology"/>
<evidence type="ECO:0000313" key="8">
    <source>
        <dbReference type="EMBL" id="KAI1888561.1"/>
    </source>
</evidence>
<dbReference type="Gene3D" id="3.90.228.10">
    <property type="match status" value="1"/>
</dbReference>
<dbReference type="EMBL" id="JAERUA010000017">
    <property type="protein sequence ID" value="KAI1888561.1"/>
    <property type="molecule type" value="Genomic_DNA"/>
</dbReference>
<dbReference type="AlphaFoldDB" id="A0A8T3CWX1"/>
<evidence type="ECO:0000256" key="3">
    <source>
        <dbReference type="ARBA" id="ARBA00024347"/>
    </source>
</evidence>
<dbReference type="PANTHER" id="PTHR45740">
    <property type="entry name" value="POLY [ADP-RIBOSE] POLYMERASE"/>
    <property type="match status" value="1"/>
</dbReference>
<evidence type="ECO:0000259" key="7">
    <source>
        <dbReference type="PROSITE" id="PS51059"/>
    </source>
</evidence>
<evidence type="ECO:0000259" key="6">
    <source>
        <dbReference type="PROSITE" id="PS50918"/>
    </source>
</evidence>
<gene>
    <name evidence="8" type="ORF">AGOR_G00186440</name>
</gene>
<dbReference type="GO" id="GO:0005634">
    <property type="term" value="C:nucleus"/>
    <property type="evidence" value="ECO:0007669"/>
    <property type="project" value="UniProtKB-SubCell"/>
</dbReference>
<feature type="compositionally biased region" description="Low complexity" evidence="5">
    <location>
        <begin position="18"/>
        <end position="27"/>
    </location>
</feature>
<sequence>MAELLSSEVPLKRKKTASQSSSLGDSSKQGPVGLLSSTKLLLQIPPQINPEISSLPVWENVHGAEVEAQWCVTPYCINIQITPLAARKAETNAMSRAHPLPQTTSGAALSLSAPRVQNAPHSCRLFGHPPSRDLTPAVVQPQPCQACSIIFSGGRQAAESHYCQSSDDILICDRFLTGRCRLKLTCRLHHTPYPFHWQLRCSDTHQWVSVSPSAQVTLEKLYCDPDQETIWLYDKQDSFTLKFETMTVGFSKKYDRGRRLSNSSDPVRNPYFPAEWKIHWWSDCKWEEYRKDLSEELLGAMETKKKRYQFHIGRQMYEVDFSSMTQRNVTTGFQRRVRRRPTFRSPVSLKSHLKTVVLVDTSTPVSQDLSSLNVDPLQEFNSWYPPVWTLTPDQGYSLVEVPPNTKAYQSIHSMFHQTMSENKVEIISILQVQNVFQWDKYQRQKQHMQSHSPDQAGSLERHLFHGTTEDSAKEICQNNFDPRVSGKNGVAYGRGSYFARDSSNSHSYTFALATGERRMFLAKVLVGKMATGMSKHRRPPLLNTQKPGFQRYDSCTDFPHSPTTFVVFDSCQCYPYYLITYKEVSNRVAVF</sequence>
<protein>
    <recommendedName>
        <fullName evidence="4">Poly [ADP-ribose] polymerase</fullName>
        <shortName evidence="4">PARP</shortName>
        <ecNumber evidence="4">2.4.2.-</ecNumber>
    </recommendedName>
</protein>
<dbReference type="PROSITE" id="PS51059">
    <property type="entry name" value="PARP_CATALYTIC"/>
    <property type="match status" value="1"/>
</dbReference>
<comment type="caution">
    <text evidence="8">The sequence shown here is derived from an EMBL/GenBank/DDBJ whole genome shotgun (WGS) entry which is preliminary data.</text>
</comment>
<comment type="subcellular location">
    <subcellularLocation>
        <location evidence="1">Nucleus</location>
    </subcellularLocation>
</comment>
<dbReference type="PROSITE" id="PS50918">
    <property type="entry name" value="WWE"/>
    <property type="match status" value="1"/>
</dbReference>
<organism evidence="8 9">
    <name type="scientific">Albula goreensis</name>
    <dbReference type="NCBI Taxonomy" id="1534307"/>
    <lineage>
        <taxon>Eukaryota</taxon>
        <taxon>Metazoa</taxon>
        <taxon>Chordata</taxon>
        <taxon>Craniata</taxon>
        <taxon>Vertebrata</taxon>
        <taxon>Euteleostomi</taxon>
        <taxon>Actinopterygii</taxon>
        <taxon>Neopterygii</taxon>
        <taxon>Teleostei</taxon>
        <taxon>Albuliformes</taxon>
        <taxon>Albulidae</taxon>
        <taxon>Albula</taxon>
    </lineage>
</organism>
<dbReference type="Pfam" id="PF00644">
    <property type="entry name" value="PARP"/>
    <property type="match status" value="1"/>
</dbReference>
<evidence type="ECO:0000256" key="2">
    <source>
        <dbReference type="ARBA" id="ARBA00023242"/>
    </source>
</evidence>
<dbReference type="InterPro" id="IPR012317">
    <property type="entry name" value="Poly(ADP-ribose)pol_cat_dom"/>
</dbReference>
<dbReference type="InterPro" id="IPR051712">
    <property type="entry name" value="ARTD-AVP"/>
</dbReference>
<dbReference type="PANTHER" id="PTHR45740:SF6">
    <property type="entry name" value="PROTEIN MONO-ADP-RIBOSYLTRANSFERASE PARP12"/>
    <property type="match status" value="1"/>
</dbReference>
<evidence type="ECO:0000256" key="5">
    <source>
        <dbReference type="SAM" id="MobiDB-lite"/>
    </source>
</evidence>
<keyword evidence="2" id="KW-0539">Nucleus</keyword>
<reference evidence="8" key="1">
    <citation type="submission" date="2021-01" db="EMBL/GenBank/DDBJ databases">
        <authorList>
            <person name="Zahm M."/>
            <person name="Roques C."/>
            <person name="Cabau C."/>
            <person name="Klopp C."/>
            <person name="Donnadieu C."/>
            <person name="Jouanno E."/>
            <person name="Lampietro C."/>
            <person name="Louis A."/>
            <person name="Herpin A."/>
            <person name="Echchiki A."/>
            <person name="Berthelot C."/>
            <person name="Parey E."/>
            <person name="Roest-Crollius H."/>
            <person name="Braasch I."/>
            <person name="Postlethwait J."/>
            <person name="Bobe J."/>
            <person name="Montfort J."/>
            <person name="Bouchez O."/>
            <person name="Begum T."/>
            <person name="Mejri S."/>
            <person name="Adams A."/>
            <person name="Chen W.-J."/>
            <person name="Guiguen Y."/>
        </authorList>
    </citation>
    <scope>NUCLEOTIDE SEQUENCE</scope>
    <source>
        <tissue evidence="8">Blood</tissue>
    </source>
</reference>
<dbReference type="GO" id="GO:0003950">
    <property type="term" value="F:NAD+ poly-ADP-ribosyltransferase activity"/>
    <property type="evidence" value="ECO:0007669"/>
    <property type="project" value="UniProtKB-UniRule"/>
</dbReference>